<dbReference type="InterPro" id="IPR024747">
    <property type="entry name" value="Pyridox_Oxase-rel"/>
</dbReference>
<keyword evidence="2" id="KW-1185">Reference proteome</keyword>
<sequence length="148" mass="16938">MENLNKKDCIALLNNNYIGHLAYISNNKPYTIPITYFFDQKESILAYSSEGHKIEAMRKNGAVSLQVAEINNVKNWHSVLVHGQFEEIEGTDAKFLLHEFAEGVKNIINKKEKINHQFISDFTGDVYENGLTVVYRIKISEIEGKKMS</sequence>
<dbReference type="SUPFAM" id="SSF50475">
    <property type="entry name" value="FMN-binding split barrel"/>
    <property type="match status" value="1"/>
</dbReference>
<evidence type="ECO:0000313" key="2">
    <source>
        <dbReference type="Proteomes" id="UP001597546"/>
    </source>
</evidence>
<dbReference type="EMBL" id="JBHULV010000052">
    <property type="protein sequence ID" value="MFD2733282.1"/>
    <property type="molecule type" value="Genomic_DNA"/>
</dbReference>
<dbReference type="Gene3D" id="2.30.110.10">
    <property type="entry name" value="Electron Transport, Fmn-binding Protein, Chain A"/>
    <property type="match status" value="1"/>
</dbReference>
<dbReference type="InterPro" id="IPR012349">
    <property type="entry name" value="Split_barrel_FMN-bd"/>
</dbReference>
<reference evidence="2" key="1">
    <citation type="journal article" date="2019" name="Int. J. Syst. Evol. Microbiol.">
        <title>The Global Catalogue of Microorganisms (GCM) 10K type strain sequencing project: providing services to taxonomists for standard genome sequencing and annotation.</title>
        <authorList>
            <consortium name="The Broad Institute Genomics Platform"/>
            <consortium name="The Broad Institute Genome Sequencing Center for Infectious Disease"/>
            <person name="Wu L."/>
            <person name="Ma J."/>
        </authorList>
    </citation>
    <scope>NUCLEOTIDE SEQUENCE [LARGE SCALE GENOMIC DNA]</scope>
    <source>
        <strain evidence="2">KCTC 42456</strain>
    </source>
</reference>
<dbReference type="RefSeq" id="WP_379046184.1">
    <property type="nucleotide sequence ID" value="NZ_JBHSKW010000058.1"/>
</dbReference>
<proteinExistence type="predicted"/>
<comment type="caution">
    <text evidence="1">The sequence shown here is derived from an EMBL/GenBank/DDBJ whole genome shotgun (WGS) entry which is preliminary data.</text>
</comment>
<dbReference type="Pfam" id="PF12900">
    <property type="entry name" value="Pyridox_ox_2"/>
    <property type="match status" value="1"/>
</dbReference>
<accession>A0ABW5TVI5</accession>
<protein>
    <submittedName>
        <fullName evidence="1">Pyridoxamine 5'-phosphate oxidase family protein</fullName>
    </submittedName>
</protein>
<organism evidence="1 2">
    <name type="scientific">Pedobacter alpinus</name>
    <dbReference type="NCBI Taxonomy" id="1590643"/>
    <lineage>
        <taxon>Bacteria</taxon>
        <taxon>Pseudomonadati</taxon>
        <taxon>Bacteroidota</taxon>
        <taxon>Sphingobacteriia</taxon>
        <taxon>Sphingobacteriales</taxon>
        <taxon>Sphingobacteriaceae</taxon>
        <taxon>Pedobacter</taxon>
    </lineage>
</organism>
<name>A0ABW5TVI5_9SPHI</name>
<dbReference type="Proteomes" id="UP001597546">
    <property type="component" value="Unassembled WGS sequence"/>
</dbReference>
<gene>
    <name evidence="1" type="ORF">ACFSSE_16345</name>
</gene>
<evidence type="ECO:0000313" key="1">
    <source>
        <dbReference type="EMBL" id="MFD2733282.1"/>
    </source>
</evidence>